<dbReference type="PROSITE" id="PS50929">
    <property type="entry name" value="ABC_TM1F"/>
    <property type="match status" value="1"/>
</dbReference>
<comment type="subcellular location">
    <subcellularLocation>
        <location evidence="1">Cell membrane</location>
        <topology evidence="1">Multi-pass membrane protein</topology>
    </subcellularLocation>
</comment>
<evidence type="ECO:0000313" key="12">
    <source>
        <dbReference type="EMBL" id="MCP8969584.1"/>
    </source>
</evidence>
<dbReference type="SMART" id="SM00382">
    <property type="entry name" value="AAA"/>
    <property type="match status" value="1"/>
</dbReference>
<feature type="transmembrane region" description="Helical" evidence="9">
    <location>
        <begin position="245"/>
        <end position="264"/>
    </location>
</feature>
<name>A0AA41X608_9BACI</name>
<keyword evidence="6 12" id="KW-0067">ATP-binding</keyword>
<evidence type="ECO:0000259" key="10">
    <source>
        <dbReference type="PROSITE" id="PS50893"/>
    </source>
</evidence>
<organism evidence="12 13">
    <name type="scientific">Ectobacillus ponti</name>
    <dbReference type="NCBI Taxonomy" id="2961894"/>
    <lineage>
        <taxon>Bacteria</taxon>
        <taxon>Bacillati</taxon>
        <taxon>Bacillota</taxon>
        <taxon>Bacilli</taxon>
        <taxon>Bacillales</taxon>
        <taxon>Bacillaceae</taxon>
        <taxon>Ectobacillus</taxon>
    </lineage>
</organism>
<dbReference type="PANTHER" id="PTHR43394">
    <property type="entry name" value="ATP-DEPENDENT PERMEASE MDL1, MITOCHONDRIAL"/>
    <property type="match status" value="1"/>
</dbReference>
<evidence type="ECO:0000313" key="13">
    <source>
        <dbReference type="Proteomes" id="UP001156102"/>
    </source>
</evidence>
<dbReference type="GO" id="GO:0005886">
    <property type="term" value="C:plasma membrane"/>
    <property type="evidence" value="ECO:0007669"/>
    <property type="project" value="UniProtKB-SubCell"/>
</dbReference>
<reference evidence="12" key="1">
    <citation type="submission" date="2022-07" db="EMBL/GenBank/DDBJ databases">
        <authorList>
            <person name="Li W.-J."/>
            <person name="Deng Q.-Q."/>
        </authorList>
    </citation>
    <scope>NUCLEOTIDE SEQUENCE</scope>
    <source>
        <strain evidence="12">SYSU M60031</strain>
    </source>
</reference>
<keyword evidence="8 9" id="KW-0472">Membrane</keyword>
<dbReference type="Gene3D" id="3.40.50.300">
    <property type="entry name" value="P-loop containing nucleotide triphosphate hydrolases"/>
    <property type="match status" value="1"/>
</dbReference>
<dbReference type="InterPro" id="IPR017871">
    <property type="entry name" value="ABC_transporter-like_CS"/>
</dbReference>
<dbReference type="InterPro" id="IPR036640">
    <property type="entry name" value="ABC1_TM_sf"/>
</dbReference>
<dbReference type="InterPro" id="IPR027417">
    <property type="entry name" value="P-loop_NTPase"/>
</dbReference>
<dbReference type="Pfam" id="PF00664">
    <property type="entry name" value="ABC_membrane"/>
    <property type="match status" value="1"/>
</dbReference>
<feature type="transmembrane region" description="Helical" evidence="9">
    <location>
        <begin position="54"/>
        <end position="79"/>
    </location>
</feature>
<dbReference type="PROSITE" id="PS50893">
    <property type="entry name" value="ABC_TRANSPORTER_2"/>
    <property type="match status" value="1"/>
</dbReference>
<evidence type="ECO:0000256" key="1">
    <source>
        <dbReference type="ARBA" id="ARBA00004651"/>
    </source>
</evidence>
<gene>
    <name evidence="12" type="ORF">NK662_13695</name>
</gene>
<evidence type="ECO:0000256" key="3">
    <source>
        <dbReference type="ARBA" id="ARBA00022475"/>
    </source>
</evidence>
<dbReference type="InterPro" id="IPR003593">
    <property type="entry name" value="AAA+_ATPase"/>
</dbReference>
<feature type="transmembrane region" description="Helical" evidence="9">
    <location>
        <begin position="154"/>
        <end position="180"/>
    </location>
</feature>
<dbReference type="PANTHER" id="PTHR43394:SF1">
    <property type="entry name" value="ATP-BINDING CASSETTE SUB-FAMILY B MEMBER 10, MITOCHONDRIAL"/>
    <property type="match status" value="1"/>
</dbReference>
<feature type="domain" description="ABC transmembrane type-1" evidence="11">
    <location>
        <begin position="19"/>
        <end position="305"/>
    </location>
</feature>
<dbReference type="RefSeq" id="WP_254759502.1">
    <property type="nucleotide sequence ID" value="NZ_JANCLT010000006.1"/>
</dbReference>
<evidence type="ECO:0000256" key="5">
    <source>
        <dbReference type="ARBA" id="ARBA00022741"/>
    </source>
</evidence>
<feature type="transmembrane region" description="Helical" evidence="9">
    <location>
        <begin position="127"/>
        <end position="148"/>
    </location>
</feature>
<feature type="domain" description="ABC transporter" evidence="10">
    <location>
        <begin position="339"/>
        <end position="577"/>
    </location>
</feature>
<dbReference type="EMBL" id="JANCLT010000006">
    <property type="protein sequence ID" value="MCP8969584.1"/>
    <property type="molecule type" value="Genomic_DNA"/>
</dbReference>
<dbReference type="SUPFAM" id="SSF90123">
    <property type="entry name" value="ABC transporter transmembrane region"/>
    <property type="match status" value="1"/>
</dbReference>
<dbReference type="GO" id="GO:0016887">
    <property type="term" value="F:ATP hydrolysis activity"/>
    <property type="evidence" value="ECO:0007669"/>
    <property type="project" value="InterPro"/>
</dbReference>
<dbReference type="GO" id="GO:0005524">
    <property type="term" value="F:ATP binding"/>
    <property type="evidence" value="ECO:0007669"/>
    <property type="project" value="UniProtKB-KW"/>
</dbReference>
<dbReference type="InterPro" id="IPR011527">
    <property type="entry name" value="ABC1_TM_dom"/>
</dbReference>
<evidence type="ECO:0000256" key="6">
    <source>
        <dbReference type="ARBA" id="ARBA00022840"/>
    </source>
</evidence>
<feature type="transmembrane region" description="Helical" evidence="9">
    <location>
        <begin position="12"/>
        <end position="29"/>
    </location>
</feature>
<keyword evidence="4 9" id="KW-0812">Transmembrane</keyword>
<proteinExistence type="predicted"/>
<keyword evidence="13" id="KW-1185">Reference proteome</keyword>
<dbReference type="SUPFAM" id="SSF52540">
    <property type="entry name" value="P-loop containing nucleoside triphosphate hydrolases"/>
    <property type="match status" value="1"/>
</dbReference>
<evidence type="ECO:0000256" key="9">
    <source>
        <dbReference type="SAM" id="Phobius"/>
    </source>
</evidence>
<dbReference type="Pfam" id="PF00005">
    <property type="entry name" value="ABC_tran"/>
    <property type="match status" value="1"/>
</dbReference>
<keyword evidence="3" id="KW-1003">Cell membrane</keyword>
<evidence type="ECO:0000256" key="2">
    <source>
        <dbReference type="ARBA" id="ARBA00022448"/>
    </source>
</evidence>
<dbReference type="InterPro" id="IPR039421">
    <property type="entry name" value="Type_1_exporter"/>
</dbReference>
<dbReference type="AlphaFoldDB" id="A0AA41X608"/>
<keyword evidence="2" id="KW-0813">Transport</keyword>
<dbReference type="FunFam" id="3.40.50.300:FF:000854">
    <property type="entry name" value="Multidrug ABC transporter ATP-binding protein"/>
    <property type="match status" value="1"/>
</dbReference>
<keyword evidence="7 9" id="KW-1133">Transmembrane helix</keyword>
<evidence type="ECO:0000256" key="4">
    <source>
        <dbReference type="ARBA" id="ARBA00022692"/>
    </source>
</evidence>
<comment type="caution">
    <text evidence="12">The sequence shown here is derived from an EMBL/GenBank/DDBJ whole genome shotgun (WGS) entry which is preliminary data.</text>
</comment>
<dbReference type="Gene3D" id="1.20.1560.10">
    <property type="entry name" value="ABC transporter type 1, transmembrane domain"/>
    <property type="match status" value="1"/>
</dbReference>
<accession>A0AA41X608</accession>
<dbReference type="Proteomes" id="UP001156102">
    <property type="component" value="Unassembled WGS sequence"/>
</dbReference>
<dbReference type="PROSITE" id="PS00211">
    <property type="entry name" value="ABC_TRANSPORTER_1"/>
    <property type="match status" value="1"/>
</dbReference>
<protein>
    <submittedName>
        <fullName evidence="12">ABC transporter ATP-binding protein/permease</fullName>
    </submittedName>
</protein>
<evidence type="ECO:0000256" key="8">
    <source>
        <dbReference type="ARBA" id="ARBA00023136"/>
    </source>
</evidence>
<dbReference type="CDD" id="cd18548">
    <property type="entry name" value="ABC_6TM_Tm287_like"/>
    <property type="match status" value="1"/>
</dbReference>
<sequence>MLKLFKYLQKREWLLVLYSFVFIIVQVWLDLKLPDYMAEITILVERKGSAMADILAAGGKMLLCALGSLAASFIVGFFASRIAAGFAMRLRAHIFEKTLSFSMEEFQSFSTASLITRSTNDITQVQMIIAMGLRAIVKAPILAAWAIWKIADKSWQWTATTGGAVVFLLLMLTVVVIFAIPKFKMIQRLTDSLNRVTRENLTGIRVVRAYNAEAFQQEKFERANHELTSTNLYASRVMAIIQPGMGLLMSGLSLAIYWIGAYLIDAAAMPEKLTLFSDMVVFSAYAMQVIMAFMLLTMIFIMMPRASAAAKRINEVLSTKATIREGTAVASEAGKRGEIEFRNVSFKYPDAAEYVLRDISFHAKAGETVAFIGSTGSGKSTLINLIPRFYDATQGDVLVEGIHVRNYKQEVLHNKIGYVPQRAVLFSGTVASNVAYGDNGKDRSDLEDVHRAVEIAQGREFVEKLEGGYEGTVAQGGTNLSGGQKQRLAIARAICRKPEIYIFDDSFSALDYKTDYVLRSRLKQETKGATTLIVAQRIGTIRDADRIIVLDEGRVVGMGRHEELLKTCRVYQEIAYSQLSKEELVNG</sequence>
<dbReference type="GO" id="GO:0015421">
    <property type="term" value="F:ABC-type oligopeptide transporter activity"/>
    <property type="evidence" value="ECO:0007669"/>
    <property type="project" value="TreeGrafter"/>
</dbReference>
<keyword evidence="5" id="KW-0547">Nucleotide-binding</keyword>
<feature type="transmembrane region" description="Helical" evidence="9">
    <location>
        <begin position="284"/>
        <end position="303"/>
    </location>
</feature>
<evidence type="ECO:0000259" key="11">
    <source>
        <dbReference type="PROSITE" id="PS50929"/>
    </source>
</evidence>
<evidence type="ECO:0000256" key="7">
    <source>
        <dbReference type="ARBA" id="ARBA00022989"/>
    </source>
</evidence>
<dbReference type="InterPro" id="IPR003439">
    <property type="entry name" value="ABC_transporter-like_ATP-bd"/>
</dbReference>